<dbReference type="InterPro" id="IPR055235">
    <property type="entry name" value="ASD1_cat"/>
</dbReference>
<dbReference type="GO" id="GO:0046373">
    <property type="term" value="P:L-arabinose metabolic process"/>
    <property type="evidence" value="ECO:0007669"/>
    <property type="project" value="InterPro"/>
</dbReference>
<comment type="similarity">
    <text evidence="2">Belongs to the glycosyl hydrolase 51 family.</text>
</comment>
<comment type="catalytic activity">
    <reaction evidence="1">
        <text>Hydrolysis of terminal non-reducing alpha-L-arabinofuranoside residues in alpha-L-arabinosides.</text>
        <dbReference type="EC" id="3.2.1.55"/>
    </reaction>
</comment>
<dbReference type="EMBL" id="JALJOS010000005">
    <property type="protein sequence ID" value="KAK9839074.1"/>
    <property type="molecule type" value="Genomic_DNA"/>
</dbReference>
<accession>A0AAW1RZ99</accession>
<dbReference type="PANTHER" id="PTHR31776">
    <property type="entry name" value="ALPHA-L-ARABINOFURANOSIDASE 1"/>
    <property type="match status" value="1"/>
</dbReference>
<name>A0AAW1RZ99_9CHLO</name>
<dbReference type="InterPro" id="IPR051563">
    <property type="entry name" value="Glycosyl_Hydrolase_51"/>
</dbReference>
<evidence type="ECO:0000256" key="1">
    <source>
        <dbReference type="ARBA" id="ARBA00001462"/>
    </source>
</evidence>
<comment type="caution">
    <text evidence="8">The sequence shown here is derived from an EMBL/GenBank/DDBJ whole genome shotgun (WGS) entry which is preliminary data.</text>
</comment>
<keyword evidence="6" id="KW-0325">Glycoprotein</keyword>
<evidence type="ECO:0000313" key="9">
    <source>
        <dbReference type="Proteomes" id="UP001438707"/>
    </source>
</evidence>
<dbReference type="SMART" id="SM00813">
    <property type="entry name" value="Alpha-L-AF_C"/>
    <property type="match status" value="1"/>
</dbReference>
<dbReference type="InterPro" id="IPR017853">
    <property type="entry name" value="GH"/>
</dbReference>
<dbReference type="Gene3D" id="2.60.120.260">
    <property type="entry name" value="Galactose-binding domain-like"/>
    <property type="match status" value="1"/>
</dbReference>
<keyword evidence="4" id="KW-0732">Signal</keyword>
<evidence type="ECO:0000256" key="4">
    <source>
        <dbReference type="ARBA" id="ARBA00022729"/>
    </source>
</evidence>
<protein>
    <recommendedName>
        <fullName evidence="3">non-reducing end alpha-L-arabinofuranosidase</fullName>
        <ecNumber evidence="3">3.2.1.55</ecNumber>
    </recommendedName>
</protein>
<evidence type="ECO:0000256" key="2">
    <source>
        <dbReference type="ARBA" id="ARBA00007186"/>
    </source>
</evidence>
<dbReference type="EC" id="3.2.1.55" evidence="3"/>
<dbReference type="InterPro" id="IPR013780">
    <property type="entry name" value="Glyco_hydro_b"/>
</dbReference>
<dbReference type="GO" id="GO:0046556">
    <property type="term" value="F:alpha-L-arabinofuranosidase activity"/>
    <property type="evidence" value="ECO:0007669"/>
    <property type="project" value="UniProtKB-EC"/>
</dbReference>
<organism evidence="8 9">
    <name type="scientific">Apatococcus lobatus</name>
    <dbReference type="NCBI Taxonomy" id="904363"/>
    <lineage>
        <taxon>Eukaryota</taxon>
        <taxon>Viridiplantae</taxon>
        <taxon>Chlorophyta</taxon>
        <taxon>core chlorophytes</taxon>
        <taxon>Trebouxiophyceae</taxon>
        <taxon>Chlorellales</taxon>
        <taxon>Chlorellaceae</taxon>
        <taxon>Apatococcus</taxon>
    </lineage>
</organism>
<gene>
    <name evidence="8" type="ORF">WJX74_008821</name>
</gene>
<dbReference type="Proteomes" id="UP001438707">
    <property type="component" value="Unassembled WGS sequence"/>
</dbReference>
<reference evidence="8 9" key="1">
    <citation type="journal article" date="2024" name="Nat. Commun.">
        <title>Phylogenomics reveals the evolutionary origins of lichenization in chlorophyte algae.</title>
        <authorList>
            <person name="Puginier C."/>
            <person name="Libourel C."/>
            <person name="Otte J."/>
            <person name="Skaloud P."/>
            <person name="Haon M."/>
            <person name="Grisel S."/>
            <person name="Petersen M."/>
            <person name="Berrin J.G."/>
            <person name="Delaux P.M."/>
            <person name="Dal Grande F."/>
            <person name="Keller J."/>
        </authorList>
    </citation>
    <scope>NUCLEOTIDE SEQUENCE [LARGE SCALE GENOMIC DNA]</scope>
    <source>
        <strain evidence="8 9">SAG 2145</strain>
    </source>
</reference>
<evidence type="ECO:0000259" key="7">
    <source>
        <dbReference type="SMART" id="SM00813"/>
    </source>
</evidence>
<dbReference type="InterPro" id="IPR010720">
    <property type="entry name" value="Alpha-L-AF_C"/>
</dbReference>
<evidence type="ECO:0000313" key="8">
    <source>
        <dbReference type="EMBL" id="KAK9839074.1"/>
    </source>
</evidence>
<keyword evidence="9" id="KW-1185">Reference proteome</keyword>
<dbReference type="AlphaFoldDB" id="A0AAW1RZ99"/>
<dbReference type="SUPFAM" id="SSF49785">
    <property type="entry name" value="Galactose-binding domain-like"/>
    <property type="match status" value="1"/>
</dbReference>
<dbReference type="Gene3D" id="3.20.20.80">
    <property type="entry name" value="Glycosidases"/>
    <property type="match status" value="1"/>
</dbReference>
<dbReference type="InterPro" id="IPR008979">
    <property type="entry name" value="Galactose-bd-like_sf"/>
</dbReference>
<keyword evidence="5" id="KW-0378">Hydrolase</keyword>
<dbReference type="Pfam" id="PF22848">
    <property type="entry name" value="ASD1_dom"/>
    <property type="match status" value="1"/>
</dbReference>
<dbReference type="PANTHER" id="PTHR31776:SF0">
    <property type="entry name" value="ALPHA-L-ARABINOFURANOSIDASE 1"/>
    <property type="match status" value="1"/>
</dbReference>
<evidence type="ECO:0000256" key="5">
    <source>
        <dbReference type="ARBA" id="ARBA00022801"/>
    </source>
</evidence>
<feature type="domain" description="Alpha-L-arabinofuranosidase C-terminal" evidence="7">
    <location>
        <begin position="485"/>
        <end position="674"/>
    </location>
</feature>
<dbReference type="Pfam" id="PF06964">
    <property type="entry name" value="Alpha-L-AF_C"/>
    <property type="match status" value="1"/>
</dbReference>
<sequence length="711" mass="78783">MCLVLRPEYVEATPQSATIKVDLQNTKPLAPDLFGIFFEELNNAGEGGLHAELIQDRSFDALAFASKFAESDQALRLEKEELQRLDASASHAAAARQLQNYTSGESPRQQTLSQSRLGDMWKQSVAWAGRANTEMSLTRENPLAPANKVALKLKTEEGGGGVTNTGFWGIPAVDGNAYALSFYALNQAESSQQVKVWLSSKDSISVYAIASFEVESSEWTRYEAKLESNGTDPKASLEIVLENPGTILLDQVSLFPAENARDASNPWPFRQDLVEMMRYLEPKFMRFPGGCYVEGGDHLVNRFEWKKALGPIEGRAGHANVQWGYWSTDGLGLYEYMQLCEELKTEPIWVINNGISHQEFLPTAQVLPWINDTLDSIEFITGSPNSTWGSVRARMGHPEAWGLRYVAIGNEDCGHPYYLENYIAFYAAIKSRYPNIQLIANCNLDGHAPTEVWDWHVYIDTWDMWNRRNEFNNYNPQTSHEVFASEYAVVADGGWGNLKAAIAEAGFMTGLERNSQIVTLASYAPLFVHAENHGWATNLINIDNHRAYGTPSYYVQRLFAKDAGVKYVDTQVAIKPTQHVHNDYLAAATTCIDADCSRVCLKVVNFATYPQSINVTVAGGNGAAWELEEDAELVSGPYAEAENSFNDPELVSITSFTDIGFSNGALDFEAPPMSLLRIVITSSPAQYQPAQYGPDIASAQYAAQELHIASS</sequence>
<proteinExistence type="inferred from homology"/>
<evidence type="ECO:0000256" key="3">
    <source>
        <dbReference type="ARBA" id="ARBA00012670"/>
    </source>
</evidence>
<dbReference type="Gene3D" id="2.60.40.1180">
    <property type="entry name" value="Golgi alpha-mannosidase II"/>
    <property type="match status" value="1"/>
</dbReference>
<dbReference type="SUPFAM" id="SSF51445">
    <property type="entry name" value="(Trans)glycosidases"/>
    <property type="match status" value="1"/>
</dbReference>
<evidence type="ECO:0000256" key="6">
    <source>
        <dbReference type="ARBA" id="ARBA00023180"/>
    </source>
</evidence>